<dbReference type="STRING" id="39946.B8BJI4"/>
<dbReference type="GO" id="GO:0043625">
    <property type="term" value="C:delta DNA polymerase complex"/>
    <property type="evidence" value="ECO:0007669"/>
    <property type="project" value="UniProtKB-ARBA"/>
</dbReference>
<organism evidence="28 29">
    <name type="scientific">Oryza sativa subsp. indica</name>
    <name type="common">Rice</name>
    <dbReference type="NCBI Taxonomy" id="39946"/>
    <lineage>
        <taxon>Eukaryota</taxon>
        <taxon>Viridiplantae</taxon>
        <taxon>Streptophyta</taxon>
        <taxon>Embryophyta</taxon>
        <taxon>Tracheophyta</taxon>
        <taxon>Spermatophyta</taxon>
        <taxon>Magnoliopsida</taxon>
        <taxon>Liliopsida</taxon>
        <taxon>Poales</taxon>
        <taxon>Poaceae</taxon>
        <taxon>BOP clade</taxon>
        <taxon>Oryzoideae</taxon>
        <taxon>Oryzeae</taxon>
        <taxon>Oryzinae</taxon>
        <taxon>Oryza</taxon>
        <taxon>Oryza sativa</taxon>
    </lineage>
</organism>
<keyword evidence="14 22" id="KW-0239">DNA-directed DNA polymerase</keyword>
<evidence type="ECO:0000256" key="21">
    <source>
        <dbReference type="ARBA" id="ARBA00065328"/>
    </source>
</evidence>
<proteinExistence type="inferred from homology"/>
<dbReference type="PRINTS" id="PR00106">
    <property type="entry name" value="DNAPOLB"/>
</dbReference>
<dbReference type="InterPro" id="IPR036397">
    <property type="entry name" value="RNaseH_sf"/>
</dbReference>
<comment type="function">
    <text evidence="20">This polymerase possesses two enzymatic activities: DNA synthesis (polymerase) and an exonucleolytic activity that degrades single-stranded DNA in the 3'- to 5'-direction.</text>
</comment>
<dbReference type="InterPro" id="IPR006134">
    <property type="entry name" value="DNA-dir_DNA_pol_B_multi_dom"/>
</dbReference>
<keyword evidence="5 22" id="KW-0808">Transferase</keyword>
<comment type="subcellular location">
    <subcellularLocation>
        <location evidence="2 22">Nucleus</location>
    </subcellularLocation>
</comment>
<evidence type="ECO:0000313" key="28">
    <source>
        <dbReference type="EMBL" id="EEC67820.1"/>
    </source>
</evidence>
<dbReference type="SMART" id="SM00486">
    <property type="entry name" value="POLBc"/>
    <property type="match status" value="1"/>
</dbReference>
<dbReference type="PANTHER" id="PTHR10322">
    <property type="entry name" value="DNA POLYMERASE CATALYTIC SUBUNIT"/>
    <property type="match status" value="1"/>
</dbReference>
<dbReference type="Gene3D" id="3.90.1600.10">
    <property type="entry name" value="Palm domain of DNA polymerase"/>
    <property type="match status" value="1"/>
</dbReference>
<evidence type="ECO:0000256" key="5">
    <source>
        <dbReference type="ARBA" id="ARBA00022679"/>
    </source>
</evidence>
<gene>
    <name evidence="28" type="ORF">OsI_35398</name>
</gene>
<evidence type="ECO:0000256" key="7">
    <source>
        <dbReference type="ARBA" id="ARBA00022705"/>
    </source>
</evidence>
<evidence type="ECO:0000256" key="1">
    <source>
        <dbReference type="ARBA" id="ARBA00001966"/>
    </source>
</evidence>
<dbReference type="InterPro" id="IPR023211">
    <property type="entry name" value="DNA_pol_palm_dom_sf"/>
</dbReference>
<dbReference type="GO" id="GO:0006297">
    <property type="term" value="P:nucleotide-excision repair, DNA gap filling"/>
    <property type="evidence" value="ECO:0007669"/>
    <property type="project" value="TreeGrafter"/>
</dbReference>
<dbReference type="InterPro" id="IPR042087">
    <property type="entry name" value="DNA_pol_B_thumb"/>
</dbReference>
<keyword evidence="16 22" id="KW-0411">Iron-sulfur</keyword>
<keyword evidence="17 22" id="KW-0238">DNA-binding</keyword>
<dbReference type="InterPro" id="IPR006133">
    <property type="entry name" value="DNA-dir_DNA_pol_B_exonuc"/>
</dbReference>
<dbReference type="InterPro" id="IPR043502">
    <property type="entry name" value="DNA/RNA_pol_sf"/>
</dbReference>
<dbReference type="OrthoDB" id="2414538at2759"/>
<dbReference type="CDD" id="cd05533">
    <property type="entry name" value="POLBc_delta"/>
    <property type="match status" value="1"/>
</dbReference>
<evidence type="ECO:0000259" key="25">
    <source>
        <dbReference type="Pfam" id="PF03104"/>
    </source>
</evidence>
<evidence type="ECO:0000256" key="9">
    <source>
        <dbReference type="ARBA" id="ARBA00022723"/>
    </source>
</evidence>
<keyword evidence="18 22" id="KW-0539">Nucleus</keyword>
<dbReference type="InterPro" id="IPR012337">
    <property type="entry name" value="RNaseH-like_sf"/>
</dbReference>
<dbReference type="FunFam" id="1.10.132.60:FF:000001">
    <property type="entry name" value="DNA polymerase"/>
    <property type="match status" value="1"/>
</dbReference>
<name>B8BJI4_ORYSI</name>
<comment type="cofactor">
    <cofactor evidence="1 22">
        <name>[4Fe-4S] cluster</name>
        <dbReference type="ChEBI" id="CHEBI:49883"/>
    </cofactor>
</comment>
<evidence type="ECO:0000256" key="22">
    <source>
        <dbReference type="RuleBase" id="RU000442"/>
    </source>
</evidence>
<dbReference type="GO" id="GO:0003677">
    <property type="term" value="F:DNA binding"/>
    <property type="evidence" value="ECO:0007669"/>
    <property type="project" value="UniProtKB-KW"/>
</dbReference>
<dbReference type="Gene3D" id="1.10.287.690">
    <property type="entry name" value="Helix hairpin bin"/>
    <property type="match status" value="1"/>
</dbReference>
<evidence type="ECO:0000256" key="10">
    <source>
        <dbReference type="ARBA" id="ARBA00022771"/>
    </source>
</evidence>
<dbReference type="InterPro" id="IPR025687">
    <property type="entry name" value="Znf-C4pol"/>
</dbReference>
<dbReference type="SUPFAM" id="SSF53098">
    <property type="entry name" value="Ribonuclease H-like"/>
    <property type="match status" value="1"/>
</dbReference>
<feature type="region of interest" description="Disordered" evidence="23">
    <location>
        <begin position="1"/>
        <end position="44"/>
    </location>
</feature>
<dbReference type="Pfam" id="PF14260">
    <property type="entry name" value="zf-C4pol"/>
    <property type="match status" value="1"/>
</dbReference>
<dbReference type="GO" id="GO:0003887">
    <property type="term" value="F:DNA-directed DNA polymerase activity"/>
    <property type="evidence" value="ECO:0007669"/>
    <property type="project" value="UniProtKB-KW"/>
</dbReference>
<dbReference type="GO" id="GO:0051539">
    <property type="term" value="F:4 iron, 4 sulfur cluster binding"/>
    <property type="evidence" value="ECO:0007669"/>
    <property type="project" value="UniProtKB-KW"/>
</dbReference>
<evidence type="ECO:0000259" key="26">
    <source>
        <dbReference type="Pfam" id="PF14260"/>
    </source>
</evidence>
<dbReference type="GO" id="GO:0006287">
    <property type="term" value="P:base-excision repair, gap-filling"/>
    <property type="evidence" value="ECO:0007669"/>
    <property type="project" value="TreeGrafter"/>
</dbReference>
<evidence type="ECO:0000256" key="8">
    <source>
        <dbReference type="ARBA" id="ARBA00022722"/>
    </source>
</evidence>
<dbReference type="InterPro" id="IPR006172">
    <property type="entry name" value="DNA-dir_DNA_pol_B"/>
</dbReference>
<dbReference type="EC" id="2.7.7.7" evidence="22"/>
<dbReference type="FunFam" id="3.30.420.10:FF:000351">
    <property type="entry name" value="DNA polymerase"/>
    <property type="match status" value="1"/>
</dbReference>
<dbReference type="Pfam" id="PF03104">
    <property type="entry name" value="DNA_pol_B_exo1"/>
    <property type="match status" value="1"/>
</dbReference>
<feature type="domain" description="DNA polymerase delta/zeta catalytic subunit N-terminal" evidence="27">
    <location>
        <begin position="150"/>
        <end position="225"/>
    </location>
</feature>
<dbReference type="GO" id="GO:0045004">
    <property type="term" value="P:DNA replication proofreading"/>
    <property type="evidence" value="ECO:0007669"/>
    <property type="project" value="TreeGrafter"/>
</dbReference>
<dbReference type="Proteomes" id="UP000007015">
    <property type="component" value="Chromosome 11"/>
</dbReference>
<dbReference type="Gene3D" id="3.30.342.10">
    <property type="entry name" value="DNA Polymerase, chain B, domain 1"/>
    <property type="match status" value="1"/>
</dbReference>
<keyword evidence="12 22" id="KW-0862">Zinc</keyword>
<evidence type="ECO:0000313" key="29">
    <source>
        <dbReference type="Proteomes" id="UP000007015"/>
    </source>
</evidence>
<dbReference type="Gramene" id="BGIOSGA034372-TA">
    <property type="protein sequence ID" value="BGIOSGA034372-PA"/>
    <property type="gene ID" value="BGIOSGA034372"/>
</dbReference>
<evidence type="ECO:0000256" key="11">
    <source>
        <dbReference type="ARBA" id="ARBA00022801"/>
    </source>
</evidence>
<dbReference type="Gene3D" id="3.30.420.10">
    <property type="entry name" value="Ribonuclease H-like superfamily/Ribonuclease H"/>
    <property type="match status" value="1"/>
</dbReference>
<keyword evidence="13" id="KW-0269">Exonuclease</keyword>
<reference evidence="28 29" key="1">
    <citation type="journal article" date="2005" name="PLoS Biol.">
        <title>The genomes of Oryza sativa: a history of duplications.</title>
        <authorList>
            <person name="Yu J."/>
            <person name="Wang J."/>
            <person name="Lin W."/>
            <person name="Li S."/>
            <person name="Li H."/>
            <person name="Zhou J."/>
            <person name="Ni P."/>
            <person name="Dong W."/>
            <person name="Hu S."/>
            <person name="Zeng C."/>
            <person name="Zhang J."/>
            <person name="Zhang Y."/>
            <person name="Li R."/>
            <person name="Xu Z."/>
            <person name="Li S."/>
            <person name="Li X."/>
            <person name="Zheng H."/>
            <person name="Cong L."/>
            <person name="Lin L."/>
            <person name="Yin J."/>
            <person name="Geng J."/>
            <person name="Li G."/>
            <person name="Shi J."/>
            <person name="Liu J."/>
            <person name="Lv H."/>
            <person name="Li J."/>
            <person name="Wang J."/>
            <person name="Deng Y."/>
            <person name="Ran L."/>
            <person name="Shi X."/>
            <person name="Wang X."/>
            <person name="Wu Q."/>
            <person name="Li C."/>
            <person name="Ren X."/>
            <person name="Wang J."/>
            <person name="Wang X."/>
            <person name="Li D."/>
            <person name="Liu D."/>
            <person name="Zhang X."/>
            <person name="Ji Z."/>
            <person name="Zhao W."/>
            <person name="Sun Y."/>
            <person name="Zhang Z."/>
            <person name="Bao J."/>
            <person name="Han Y."/>
            <person name="Dong L."/>
            <person name="Ji J."/>
            <person name="Chen P."/>
            <person name="Wu S."/>
            <person name="Liu J."/>
            <person name="Xiao Y."/>
            <person name="Bu D."/>
            <person name="Tan J."/>
            <person name="Yang L."/>
            <person name="Ye C."/>
            <person name="Zhang J."/>
            <person name="Xu J."/>
            <person name="Zhou Y."/>
            <person name="Yu Y."/>
            <person name="Zhang B."/>
            <person name="Zhuang S."/>
            <person name="Wei H."/>
            <person name="Liu B."/>
            <person name="Lei M."/>
            <person name="Yu H."/>
            <person name="Li Y."/>
            <person name="Xu H."/>
            <person name="Wei S."/>
            <person name="He X."/>
            <person name="Fang L."/>
            <person name="Zhang Z."/>
            <person name="Zhang Y."/>
            <person name="Huang X."/>
            <person name="Su Z."/>
            <person name="Tong W."/>
            <person name="Li J."/>
            <person name="Tong Z."/>
            <person name="Li S."/>
            <person name="Ye J."/>
            <person name="Wang L."/>
            <person name="Fang L."/>
            <person name="Lei T."/>
            <person name="Chen C."/>
            <person name="Chen H."/>
            <person name="Xu Z."/>
            <person name="Li H."/>
            <person name="Huang H."/>
            <person name="Zhang F."/>
            <person name="Xu H."/>
            <person name="Li N."/>
            <person name="Zhao C."/>
            <person name="Li S."/>
            <person name="Dong L."/>
            <person name="Huang Y."/>
            <person name="Li L."/>
            <person name="Xi Y."/>
            <person name="Qi Q."/>
            <person name="Li W."/>
            <person name="Zhang B."/>
            <person name="Hu W."/>
            <person name="Zhang Y."/>
            <person name="Tian X."/>
            <person name="Jiao Y."/>
            <person name="Liang X."/>
            <person name="Jin J."/>
            <person name="Gao L."/>
            <person name="Zheng W."/>
            <person name="Hao B."/>
            <person name="Liu S."/>
            <person name="Wang W."/>
            <person name="Yuan L."/>
            <person name="Cao M."/>
            <person name="McDermott J."/>
            <person name="Samudrala R."/>
            <person name="Wang J."/>
            <person name="Wong G.K."/>
            <person name="Yang H."/>
        </authorList>
    </citation>
    <scope>NUCLEOTIDE SEQUENCE [LARGE SCALE GENOMIC DNA]</scope>
    <source>
        <strain evidence="29">cv. 93-11</strain>
    </source>
</reference>
<evidence type="ECO:0000256" key="6">
    <source>
        <dbReference type="ARBA" id="ARBA00022695"/>
    </source>
</evidence>
<dbReference type="PANTHER" id="PTHR10322:SF23">
    <property type="entry name" value="DNA POLYMERASE DELTA CATALYTIC SUBUNIT"/>
    <property type="match status" value="1"/>
</dbReference>
<evidence type="ECO:0000256" key="3">
    <source>
        <dbReference type="ARBA" id="ARBA00005755"/>
    </source>
</evidence>
<dbReference type="GO" id="GO:0008296">
    <property type="term" value="F:3'-5'-DNA exonuclease activity"/>
    <property type="evidence" value="ECO:0007669"/>
    <property type="project" value="TreeGrafter"/>
</dbReference>
<sequence length="1087" mass="121563">MSSGGRGGKRRGAPPPGPSGAAAKRAHPGGTPQPPPPAATAAAPVVEEEDMMDEDVFLDETILAEDEEALLLLDRDEALASRLSRWKRPALPADLASGCSRNVAFQQLEIDYVIGESHKVLLPNSSGPAAILRIFGVTREGHSVCCQVHGFEPYFYISCPMGMGPDDISRFHQTLEGRMKDSNRNSNVPRFVKRIELVQKQTIMHYQPQQSQPFLKIVVALPTMVASCRGILERGITIEGLGSKSFLTYESNILFALRFMIDCNIVGGNWIEVPAGKYSDLVSHAAEGEHSKMAPFRILSFDIECAGRKGHFPEPTHDPVIQIANLVTLQGEGQPFVRNVMTLKSCSPIVGVDVMSFDTERDVLLAWRDFIREVDPDIIIGYNICKFDLPYLIERAEVLKIVEFPILGRIRNSRVRVRDTTFSSRQYGMRESKDVAVEGRVQFDLLQAMQRDYKLSSYSLNSVSAHFLGEQKEDVHHSIISDLQNGNSETRRRLAVYCLKDAYLPQRLLDKLMYIYNYVEMARVTGVPISFLLSRGQSIKVLSQLLRKAKQKNLVIPNIKGQASGQDTFEGATVLEARAGFYEKPIATLDFASLYPSIMMAYNLCYCTLVPPEDARKLNLPPESVNKTPSGETFVKPDVQKGILPEILEELLAARKRAKADLKEAKDPFERAVLDGRQLALKISANSVYGFTGATVGQLPCLEISSSVTSYGRQMIEHTKKLVEDKFTTLGGYEHNAEVIYGDTDSVMVQFGVSTVEDAMKLGREAADYISGTFIKPIKLEFEKIYFPYLLISKKRYAGLYWTNPEKFDKMDTKGIETVRRDNCLLVKNLVTECLHKILVDRDVPGAVQYVKNTISDLLMNRVDLSLLVITKGLTKTGEDYAVKAAHVELAERMRKRDAATAPTVGDRVPYVIIKAAKGAKAYERSEDPIYVLDNNIPIDPQYYLENQISKPLLRIFEPILKNASRELLHGSHTRAVSISTPSNSGIMKFAKKQLTCLGCKAVISGSNQTLCSHCKGREAELYCKTVGNVSELEMLFGRLWTQCQECQGSLHQDVLCTSRDCPIFYRRRKAQKDMAEARVQLQRWDF</sequence>
<dbReference type="InterPro" id="IPR017964">
    <property type="entry name" value="DNA-dir_DNA_pol_B_CS"/>
</dbReference>
<dbReference type="Gene3D" id="1.10.132.60">
    <property type="entry name" value="DNA polymerase family B, C-terminal domain"/>
    <property type="match status" value="1"/>
</dbReference>
<evidence type="ECO:0000256" key="16">
    <source>
        <dbReference type="ARBA" id="ARBA00023014"/>
    </source>
</evidence>
<evidence type="ECO:0000256" key="13">
    <source>
        <dbReference type="ARBA" id="ARBA00022839"/>
    </source>
</evidence>
<keyword evidence="9 22" id="KW-0479">Metal-binding</keyword>
<keyword evidence="8" id="KW-0540">Nuclease</keyword>
<evidence type="ECO:0000256" key="20">
    <source>
        <dbReference type="ARBA" id="ARBA00060059"/>
    </source>
</evidence>
<keyword evidence="15 22" id="KW-0408">Iron</keyword>
<keyword evidence="7 22" id="KW-0235">DNA replication</keyword>
<comment type="similarity">
    <text evidence="3 22">Belongs to the DNA polymerase type-B family.</text>
</comment>
<feature type="domain" description="DNA-directed DNA polymerase family B exonuclease" evidence="25">
    <location>
        <begin position="248"/>
        <end position="463"/>
    </location>
</feature>
<evidence type="ECO:0000256" key="17">
    <source>
        <dbReference type="ARBA" id="ARBA00023125"/>
    </source>
</evidence>
<dbReference type="AlphaFoldDB" id="B8BJI4"/>
<accession>B8BJI4</accession>
<evidence type="ECO:0000256" key="4">
    <source>
        <dbReference type="ARBA" id="ARBA00022485"/>
    </source>
</evidence>
<evidence type="ECO:0000259" key="24">
    <source>
        <dbReference type="Pfam" id="PF00136"/>
    </source>
</evidence>
<feature type="domain" description="C4-type zinc-finger of DNA polymerase delta" evidence="26">
    <location>
        <begin position="997"/>
        <end position="1068"/>
    </location>
</feature>
<keyword evidence="4 22" id="KW-0004">4Fe-4S</keyword>
<evidence type="ECO:0000259" key="27">
    <source>
        <dbReference type="Pfam" id="PF24055"/>
    </source>
</evidence>
<dbReference type="GO" id="GO:0000166">
    <property type="term" value="F:nucleotide binding"/>
    <property type="evidence" value="ECO:0007669"/>
    <property type="project" value="InterPro"/>
</dbReference>
<keyword evidence="29" id="KW-1185">Reference proteome</keyword>
<dbReference type="PROSITE" id="PS00116">
    <property type="entry name" value="DNA_POLYMERASE_B"/>
    <property type="match status" value="1"/>
</dbReference>
<evidence type="ECO:0000256" key="2">
    <source>
        <dbReference type="ARBA" id="ARBA00004123"/>
    </source>
</evidence>
<dbReference type="NCBIfam" id="TIGR00592">
    <property type="entry name" value="pol2"/>
    <property type="match status" value="1"/>
</dbReference>
<evidence type="ECO:0000256" key="19">
    <source>
        <dbReference type="ARBA" id="ARBA00049244"/>
    </source>
</evidence>
<dbReference type="FunFam" id="1.10.287.690:FF:000001">
    <property type="entry name" value="DNA polymerase"/>
    <property type="match status" value="1"/>
</dbReference>
<dbReference type="OMA" id="CNNCRPR"/>
<dbReference type="EMBL" id="CM000136">
    <property type="protein sequence ID" value="EEC67820.1"/>
    <property type="molecule type" value="Genomic_DNA"/>
</dbReference>
<comment type="subunit">
    <text evidence="21">Heterodimer with subunits of 125 kDa and 50 kDa. The 125 kDa subunit contains the polymerase active site and most likely the active site for the 3'-5' exonuclease activity.</text>
</comment>
<dbReference type="HOGENOM" id="CLU_000203_2_0_1"/>
<evidence type="ECO:0000256" key="12">
    <source>
        <dbReference type="ARBA" id="ARBA00022833"/>
    </source>
</evidence>
<evidence type="ECO:0000256" key="23">
    <source>
        <dbReference type="SAM" id="MobiDB-lite"/>
    </source>
</evidence>
<keyword evidence="10 22" id="KW-0863">Zinc-finger</keyword>
<evidence type="ECO:0000256" key="18">
    <source>
        <dbReference type="ARBA" id="ARBA00023242"/>
    </source>
</evidence>
<dbReference type="CDD" id="cd05777">
    <property type="entry name" value="DNA_polB_delta_exo"/>
    <property type="match status" value="1"/>
</dbReference>
<dbReference type="SUPFAM" id="SSF56672">
    <property type="entry name" value="DNA/RNA polymerases"/>
    <property type="match status" value="1"/>
</dbReference>
<feature type="domain" description="DNA-directed DNA polymerase family B multifunctional" evidence="24">
    <location>
        <begin position="527"/>
        <end position="960"/>
    </location>
</feature>
<dbReference type="Pfam" id="PF24055">
    <property type="entry name" value="POL3_N"/>
    <property type="match status" value="1"/>
</dbReference>
<evidence type="ECO:0000256" key="15">
    <source>
        <dbReference type="ARBA" id="ARBA00023004"/>
    </source>
</evidence>
<dbReference type="FunFam" id="3.30.342.10:FF:000007">
    <property type="entry name" value="DNA polymerase"/>
    <property type="match status" value="1"/>
</dbReference>
<keyword evidence="6 22" id="KW-0548">Nucleotidyltransferase</keyword>
<protein>
    <recommendedName>
        <fullName evidence="22">DNA polymerase</fullName>
        <ecNumber evidence="22">2.7.7.7</ecNumber>
    </recommendedName>
</protein>
<dbReference type="GO" id="GO:0008270">
    <property type="term" value="F:zinc ion binding"/>
    <property type="evidence" value="ECO:0007669"/>
    <property type="project" value="UniProtKB-KW"/>
</dbReference>
<dbReference type="Pfam" id="PF00136">
    <property type="entry name" value="DNA_pol_B"/>
    <property type="match status" value="1"/>
</dbReference>
<comment type="catalytic activity">
    <reaction evidence="19 22">
        <text>DNA(n) + a 2'-deoxyribonucleoside 5'-triphosphate = DNA(n+1) + diphosphate</text>
        <dbReference type="Rhea" id="RHEA:22508"/>
        <dbReference type="Rhea" id="RHEA-COMP:17339"/>
        <dbReference type="Rhea" id="RHEA-COMP:17340"/>
        <dbReference type="ChEBI" id="CHEBI:33019"/>
        <dbReference type="ChEBI" id="CHEBI:61560"/>
        <dbReference type="ChEBI" id="CHEBI:173112"/>
        <dbReference type="EC" id="2.7.7.7"/>
    </reaction>
</comment>
<evidence type="ECO:0000256" key="14">
    <source>
        <dbReference type="ARBA" id="ARBA00022932"/>
    </source>
</evidence>
<dbReference type="InterPro" id="IPR056435">
    <property type="entry name" value="DPOD/Z_N"/>
</dbReference>
<keyword evidence="11" id="KW-0378">Hydrolase</keyword>
<dbReference type="InterPro" id="IPR050240">
    <property type="entry name" value="DNA_pol_type-B"/>
</dbReference>